<protein>
    <submittedName>
        <fullName evidence="1">Uncharacterized protein</fullName>
    </submittedName>
</protein>
<proteinExistence type="predicted"/>
<name>A0A5B7D960_PORTR</name>
<accession>A0A5B7D960</accession>
<organism evidence="1 2">
    <name type="scientific">Portunus trituberculatus</name>
    <name type="common">Swimming crab</name>
    <name type="synonym">Neptunus trituberculatus</name>
    <dbReference type="NCBI Taxonomy" id="210409"/>
    <lineage>
        <taxon>Eukaryota</taxon>
        <taxon>Metazoa</taxon>
        <taxon>Ecdysozoa</taxon>
        <taxon>Arthropoda</taxon>
        <taxon>Crustacea</taxon>
        <taxon>Multicrustacea</taxon>
        <taxon>Malacostraca</taxon>
        <taxon>Eumalacostraca</taxon>
        <taxon>Eucarida</taxon>
        <taxon>Decapoda</taxon>
        <taxon>Pleocyemata</taxon>
        <taxon>Brachyura</taxon>
        <taxon>Eubrachyura</taxon>
        <taxon>Portunoidea</taxon>
        <taxon>Portunidae</taxon>
        <taxon>Portuninae</taxon>
        <taxon>Portunus</taxon>
    </lineage>
</organism>
<gene>
    <name evidence="1" type="ORF">E2C01_010711</name>
</gene>
<evidence type="ECO:0000313" key="2">
    <source>
        <dbReference type="Proteomes" id="UP000324222"/>
    </source>
</evidence>
<comment type="caution">
    <text evidence="1">The sequence shown here is derived from an EMBL/GenBank/DDBJ whole genome shotgun (WGS) entry which is preliminary data.</text>
</comment>
<dbReference type="EMBL" id="VSRR010000626">
    <property type="protein sequence ID" value="MPC17844.1"/>
    <property type="molecule type" value="Genomic_DNA"/>
</dbReference>
<dbReference type="AlphaFoldDB" id="A0A5B7D960"/>
<sequence length="134" mass="15101">MHWPGGGEARPQVRKESLPAQIPDTGVSGHCDHSQSDCDCDYGETKKMLLWSKSLKSSEQTGNILPHIPTTLSYLFKVTGLANCGLCPPMFPLHYPDWKNFSLTQYSLYFFPAFREALRTPLYTVSLFVVKQCV</sequence>
<evidence type="ECO:0000313" key="1">
    <source>
        <dbReference type="EMBL" id="MPC17844.1"/>
    </source>
</evidence>
<reference evidence="1 2" key="1">
    <citation type="submission" date="2019-05" db="EMBL/GenBank/DDBJ databases">
        <title>Another draft genome of Portunus trituberculatus and its Hox gene families provides insights of decapod evolution.</title>
        <authorList>
            <person name="Jeong J.-H."/>
            <person name="Song I."/>
            <person name="Kim S."/>
            <person name="Choi T."/>
            <person name="Kim D."/>
            <person name="Ryu S."/>
            <person name="Kim W."/>
        </authorList>
    </citation>
    <scope>NUCLEOTIDE SEQUENCE [LARGE SCALE GENOMIC DNA]</scope>
    <source>
        <tissue evidence="1">Muscle</tissue>
    </source>
</reference>
<keyword evidence="2" id="KW-1185">Reference proteome</keyword>
<dbReference type="Proteomes" id="UP000324222">
    <property type="component" value="Unassembled WGS sequence"/>
</dbReference>